<gene>
    <name evidence="3" type="ORF">EV695_0524</name>
</gene>
<sequence>MNDNVTGQGTKKVEIPKHSLGLAGGMAKAFITSPLALLLLIAFLALGILGMQMTPRQEDPQISVPMVDIFVSYPGATSSEVVSQVARPLEGIMSEITGVKHVYSASSRGQALITVQFKVGENFEASIVKLHDKIESNKNKMPQGIAGFLVKPVGVDDVPVVSITLWSNNVDDASLKLVALDLLQTLREVPNASQSFIVDGRTDQLLVEILPERLATYGVSLTQVANTIRMANSERNAGSVEPNDKFVQVVTGSFLKSSADIKRLMVGVVDGRPVYVRDVATVKEGPSEATKIVGYYTGAASNDSGNEVAHGAPAVTIAIAKKHGANGVEVAERVLEKLEYLKGRLIPDNVNVAITRNYGESAKSKVNELLFKLGEATLMVTVLVLLFLGWRASLVTFIIIPVVITVTVLSAWILGLTIDRVSLFALIFSIGILVDDAIVVVENIYRRWLLSESLDVDVAVDAVREVGNPTILATFTVIAALLPMGFVSGMMGPYMSPIPILGSVAMLFSLFAAFAFTPWLTNKFKPSLKKLKVMEQKEHRQAAALERFFRGLIVPIIQDKRKGRLLLFGIIGVFFLCTLLFYTKGVKVKMLPLDNKPEFNIVVNFPEGTALPVTANLVSQIAEKMQAVKEVTAVQTYAGTASPFNFNGLVRHYYLRDKPWQGDVQIQLTDKHDRDRSSHEIAEEARSVLTPLAKEAGARIQVVEMPPGPPVLQSVVAEIYGPSAETRRQVARDITEIFEKAPNLGDVDNFLEEPHDILRFKVDAAKAQRNGISVEDINVTLEMAMGGFVLGDIKKNALIDPTPIVMQIPLAARSQINRLIQLPVSNQMGKTMPLSELGRFVTEKADQPIYHKDLRAVEFVTAETVGDLAAPVYGMFQVQDLLAEANDGEGYKSPDGTLVTGGSWFGREDTADKTNFEWGGEWTVTFETFRDMGIAFVAALVLIYMLIVGLFGNFILPAIVIAPIPLTLIGIIPGHWLWGADFTATSMIGFIALAGIVVRNSILLVDFSRNAVINEGMSVVDAVIHSCEARTRPIAITAFALIGGSLVIITDPIFKGMAVSLVFGGLVSTLLTLLVIPLGCISAGKALCVGPDGEVITPPDFEADFSKNESNQFENTSSAKEGKFFSGVKKVVSIFVAIVLVLGRVIFSLVKKLLSLLIGLYQSYKLKRDISSHAVEKAPLKSDDSVVVAKENTGDQTSVVGAGARIDEQKKGDEPSQVMKVTSRAKSKTATKSTKNAKNKASSKTKSKTKPKTKTEAKTTAKPKTKPKTSTKPTETKKSAASSKPKRRGIRLKNDI</sequence>
<dbReference type="Gene3D" id="1.20.1640.10">
    <property type="entry name" value="Multidrug efflux transporter AcrB transmembrane domain"/>
    <property type="match status" value="2"/>
</dbReference>
<feature type="transmembrane region" description="Helical" evidence="2">
    <location>
        <begin position="565"/>
        <end position="583"/>
    </location>
</feature>
<dbReference type="Proteomes" id="UP000294887">
    <property type="component" value="Unassembled WGS sequence"/>
</dbReference>
<dbReference type="SUPFAM" id="SSF82693">
    <property type="entry name" value="Multidrug efflux transporter AcrB pore domain, PN1, PN2, PC1 and PC2 subdomains"/>
    <property type="match status" value="3"/>
</dbReference>
<dbReference type="PANTHER" id="PTHR32063">
    <property type="match status" value="1"/>
</dbReference>
<feature type="transmembrane region" description="Helical" evidence="2">
    <location>
        <begin position="1131"/>
        <end position="1150"/>
    </location>
</feature>
<proteinExistence type="predicted"/>
<feature type="transmembrane region" description="Helical" evidence="2">
    <location>
        <begin position="976"/>
        <end position="998"/>
    </location>
</feature>
<dbReference type="GO" id="GO:0042910">
    <property type="term" value="F:xenobiotic transmembrane transporter activity"/>
    <property type="evidence" value="ECO:0007669"/>
    <property type="project" value="TreeGrafter"/>
</dbReference>
<feature type="transmembrane region" description="Helical" evidence="2">
    <location>
        <begin position="934"/>
        <end position="964"/>
    </location>
</feature>
<name>A0A4R1F374_9GAMM</name>
<evidence type="ECO:0000313" key="4">
    <source>
        <dbReference type="Proteomes" id="UP000294887"/>
    </source>
</evidence>
<feature type="transmembrane region" description="Helical" evidence="2">
    <location>
        <begin position="1034"/>
        <end position="1054"/>
    </location>
</feature>
<dbReference type="InterPro" id="IPR027463">
    <property type="entry name" value="AcrB_DN_DC_subdom"/>
</dbReference>
<protein>
    <submittedName>
        <fullName evidence="3">Multidrug efflux pump subunit AcrB</fullName>
    </submittedName>
</protein>
<evidence type="ECO:0000256" key="1">
    <source>
        <dbReference type="SAM" id="MobiDB-lite"/>
    </source>
</evidence>
<dbReference type="InterPro" id="IPR001036">
    <property type="entry name" value="Acrflvin-R"/>
</dbReference>
<feature type="transmembrane region" description="Helical" evidence="2">
    <location>
        <begin position="394"/>
        <end position="416"/>
    </location>
</feature>
<feature type="transmembrane region" description="Helical" evidence="2">
    <location>
        <begin position="29"/>
        <end position="49"/>
    </location>
</feature>
<organism evidence="3 4">
    <name type="scientific">Cocleimonas flava</name>
    <dbReference type="NCBI Taxonomy" id="634765"/>
    <lineage>
        <taxon>Bacteria</taxon>
        <taxon>Pseudomonadati</taxon>
        <taxon>Pseudomonadota</taxon>
        <taxon>Gammaproteobacteria</taxon>
        <taxon>Thiotrichales</taxon>
        <taxon>Thiotrichaceae</taxon>
        <taxon>Cocleimonas</taxon>
    </lineage>
</organism>
<keyword evidence="4" id="KW-1185">Reference proteome</keyword>
<dbReference type="GO" id="GO:0005886">
    <property type="term" value="C:plasma membrane"/>
    <property type="evidence" value="ECO:0007669"/>
    <property type="project" value="TreeGrafter"/>
</dbReference>
<keyword evidence="2" id="KW-0812">Transmembrane</keyword>
<dbReference type="RefSeq" id="WP_131904348.1">
    <property type="nucleotide sequence ID" value="NZ_BAAAFU010000008.1"/>
</dbReference>
<dbReference type="Gene3D" id="3.30.70.1430">
    <property type="entry name" value="Multidrug efflux transporter AcrB pore domain"/>
    <property type="match status" value="2"/>
</dbReference>
<dbReference type="Gene3D" id="3.30.70.1320">
    <property type="entry name" value="Multidrug efflux transporter AcrB pore domain like"/>
    <property type="match status" value="1"/>
</dbReference>
<feature type="compositionally biased region" description="Basic residues" evidence="1">
    <location>
        <begin position="1284"/>
        <end position="1296"/>
    </location>
</feature>
<feature type="transmembrane region" description="Helical" evidence="2">
    <location>
        <begin position="369"/>
        <end position="388"/>
    </location>
</feature>
<keyword evidence="2" id="KW-1133">Transmembrane helix</keyword>
<comment type="caution">
    <text evidence="3">The sequence shown here is derived from an EMBL/GenBank/DDBJ whole genome shotgun (WGS) entry which is preliminary data.</text>
</comment>
<evidence type="ECO:0000256" key="2">
    <source>
        <dbReference type="SAM" id="Phobius"/>
    </source>
</evidence>
<feature type="compositionally biased region" description="Basic residues" evidence="1">
    <location>
        <begin position="1223"/>
        <end position="1252"/>
    </location>
</feature>
<dbReference type="Gene3D" id="3.30.70.1440">
    <property type="entry name" value="Multidrug efflux transporter AcrB pore domain"/>
    <property type="match status" value="1"/>
</dbReference>
<feature type="compositionally biased region" description="Low complexity" evidence="1">
    <location>
        <begin position="1270"/>
        <end position="1283"/>
    </location>
</feature>
<evidence type="ECO:0000313" key="3">
    <source>
        <dbReference type="EMBL" id="TCJ88666.1"/>
    </source>
</evidence>
<dbReference type="OrthoDB" id="5613295at2"/>
<dbReference type="Pfam" id="PF00873">
    <property type="entry name" value="ACR_tran"/>
    <property type="match status" value="2"/>
</dbReference>
<keyword evidence="2" id="KW-0472">Membrane</keyword>
<feature type="transmembrane region" description="Helical" evidence="2">
    <location>
        <begin position="423"/>
        <end position="446"/>
    </location>
</feature>
<dbReference type="SUPFAM" id="SSF82866">
    <property type="entry name" value="Multidrug efflux transporter AcrB transmembrane domain"/>
    <property type="match status" value="2"/>
</dbReference>
<dbReference type="PRINTS" id="PR00702">
    <property type="entry name" value="ACRIFLAVINRP"/>
</dbReference>
<dbReference type="EMBL" id="SMFQ01000002">
    <property type="protein sequence ID" value="TCJ88666.1"/>
    <property type="molecule type" value="Genomic_DNA"/>
</dbReference>
<feature type="region of interest" description="Disordered" evidence="1">
    <location>
        <begin position="1181"/>
        <end position="1296"/>
    </location>
</feature>
<accession>A0A4R1F374</accession>
<dbReference type="SUPFAM" id="SSF82714">
    <property type="entry name" value="Multidrug efflux transporter AcrB TolC docking domain, DN and DC subdomains"/>
    <property type="match status" value="2"/>
</dbReference>
<feature type="transmembrane region" description="Helical" evidence="2">
    <location>
        <begin position="1060"/>
        <end position="1081"/>
    </location>
</feature>
<feature type="compositionally biased region" description="Basic and acidic residues" evidence="1">
    <location>
        <begin position="1205"/>
        <end position="1214"/>
    </location>
</feature>
<reference evidence="3 4" key="1">
    <citation type="submission" date="2019-03" db="EMBL/GenBank/DDBJ databases">
        <title>Genomic Encyclopedia of Type Strains, Phase IV (KMG-IV): sequencing the most valuable type-strain genomes for metagenomic binning, comparative biology and taxonomic classification.</title>
        <authorList>
            <person name="Goeker M."/>
        </authorList>
    </citation>
    <scope>NUCLEOTIDE SEQUENCE [LARGE SCALE GENOMIC DNA]</scope>
    <source>
        <strain evidence="3 4">DSM 24830</strain>
    </source>
</reference>
<feature type="transmembrane region" description="Helical" evidence="2">
    <location>
        <begin position="498"/>
        <end position="520"/>
    </location>
</feature>
<dbReference type="PANTHER" id="PTHR32063:SF16">
    <property type="entry name" value="CATION EFFLUX SYSTEM (ACRB_ACRD_ACRF FAMILY)"/>
    <property type="match status" value="1"/>
</dbReference>
<dbReference type="Gene3D" id="3.30.2090.10">
    <property type="entry name" value="Multidrug efflux transporter AcrB TolC docking domain, DN and DC subdomains"/>
    <property type="match status" value="2"/>
</dbReference>